<reference evidence="10 11" key="1">
    <citation type="submission" date="2013-05" db="EMBL/GenBank/DDBJ databases">
        <authorList>
            <person name="Richards V.P."/>
            <person name="Durkin S.A.S."/>
            <person name="Kim M."/>
            <person name="Pavinski Bitar P.D."/>
            <person name="Stanhope M.J."/>
            <person name="Town C.D."/>
            <person name="Venter J.C."/>
        </authorList>
    </citation>
    <scope>NUCLEOTIDE SEQUENCE [LARGE SCALE GENOMIC DNA]</scope>
    <source>
        <strain evidence="10 11">LMG 14747</strain>
    </source>
</reference>
<evidence type="ECO:0000256" key="5">
    <source>
        <dbReference type="ARBA" id="ARBA00023167"/>
    </source>
</evidence>
<comment type="subcellular location">
    <subcellularLocation>
        <location evidence="1 8">Cytoplasm</location>
    </subcellularLocation>
</comment>
<evidence type="ECO:0000256" key="6">
    <source>
        <dbReference type="ARBA" id="ARBA00023315"/>
    </source>
</evidence>
<dbReference type="Pfam" id="PF04204">
    <property type="entry name" value="HTS"/>
    <property type="match status" value="1"/>
</dbReference>
<comment type="function">
    <text evidence="8">Transfers an acetyl group from acetyl-CoA to L-homoserine, forming acetyl-L-homoserine.</text>
</comment>
<dbReference type="InterPro" id="IPR033752">
    <property type="entry name" value="MetA_family"/>
</dbReference>
<evidence type="ECO:0000256" key="2">
    <source>
        <dbReference type="ARBA" id="ARBA00022490"/>
    </source>
</evidence>
<dbReference type="SUPFAM" id="SSF52317">
    <property type="entry name" value="Class I glutamine amidotransferase-like"/>
    <property type="match status" value="1"/>
</dbReference>
<dbReference type="UniPathway" id="UPA00051">
    <property type="reaction ID" value="UER00074"/>
</dbReference>
<feature type="active site" description="Acyl-thioester intermediate" evidence="8 9">
    <location>
        <position position="142"/>
    </location>
</feature>
<dbReference type="NCBIfam" id="TIGR01001">
    <property type="entry name" value="metA"/>
    <property type="match status" value="1"/>
</dbReference>
<gene>
    <name evidence="8" type="primary">metAA</name>
    <name evidence="10" type="ORF">SAG0136_03070</name>
</gene>
<feature type="binding site" evidence="8">
    <location>
        <position position="192"/>
    </location>
    <ligand>
        <name>substrate</name>
    </ligand>
</feature>
<dbReference type="PANTHER" id="PTHR20919">
    <property type="entry name" value="HOMOSERINE O-SUCCINYLTRANSFERASE"/>
    <property type="match status" value="1"/>
</dbReference>
<sequence length="317" mass="36810">MPIKLDTQLPALDILRSDNVFIMDNERAQHQNIRPLEILIVNLMPTKEATEVQLLRLLANTPLQINVDFLYMESHRSKNTEAEYLETFYKTFDDIKGKFYDGMIITGAPVETIPFEEVDYWQELTAIFEWSKDHVYSTLHLCWGVQAALYHQYGIQKFRLPEKLSGVYEQSVEDNSSQLFRGFDDTFKAPHSRHTDISETDILTKTSLQILAKGKEVGVSILASSDLREVYSFGHLEYDRETLAKEFERDQAAGKAPKLPVGYFKSDNPEEGILMRWSLAASTFFSNWINYAVYQETPYLLEELIRNKELEEFNDLY</sequence>
<evidence type="ECO:0000313" key="11">
    <source>
        <dbReference type="Proteomes" id="UP000018482"/>
    </source>
</evidence>
<dbReference type="FunFam" id="3.40.50.880:FF:000004">
    <property type="entry name" value="Homoserine O-succinyltransferase"/>
    <property type="match status" value="1"/>
</dbReference>
<feature type="binding site" evidence="8">
    <location>
        <position position="249"/>
    </location>
    <ligand>
        <name>substrate</name>
    </ligand>
</feature>
<name>V6Z0G9_STRAG</name>
<feature type="binding site" evidence="8">
    <location>
        <position position="163"/>
    </location>
    <ligand>
        <name>substrate</name>
    </ligand>
</feature>
<keyword evidence="3 8" id="KW-0028">Amino-acid biosynthesis</keyword>
<comment type="pathway">
    <text evidence="8">Amino-acid biosynthesis; L-methionine biosynthesis via de novo pathway; O-acetyl-L-homoserine from L-homoserine: step 1/1.</text>
</comment>
<dbReference type="Proteomes" id="UP000018482">
    <property type="component" value="Unassembled WGS sequence"/>
</dbReference>
<dbReference type="PANTHER" id="PTHR20919:SF0">
    <property type="entry name" value="HOMOSERINE O-SUCCINYLTRANSFERASE"/>
    <property type="match status" value="1"/>
</dbReference>
<keyword evidence="5 8" id="KW-0486">Methionine biosynthesis</keyword>
<dbReference type="eggNOG" id="COG1897">
    <property type="taxonomic scope" value="Bacteria"/>
</dbReference>
<feature type="site" description="Important for acyl-CoA specificity" evidence="8">
    <location>
        <position position="111"/>
    </location>
</feature>
<evidence type="ECO:0000256" key="7">
    <source>
        <dbReference type="ARBA" id="ARBA00049043"/>
    </source>
</evidence>
<dbReference type="InterPro" id="IPR005697">
    <property type="entry name" value="HST_MetA"/>
</dbReference>
<dbReference type="AlphaFoldDB" id="V6Z0G9"/>
<organism evidence="10 11">
    <name type="scientific">Streptococcus agalactiae LMG 14747</name>
    <dbReference type="NCBI Taxonomy" id="1154860"/>
    <lineage>
        <taxon>Bacteria</taxon>
        <taxon>Bacillati</taxon>
        <taxon>Bacillota</taxon>
        <taxon>Bacilli</taxon>
        <taxon>Lactobacillales</taxon>
        <taxon>Streptococcaceae</taxon>
        <taxon>Streptococcus</taxon>
    </lineage>
</organism>
<dbReference type="CDD" id="cd03131">
    <property type="entry name" value="GATase1_HTS"/>
    <property type="match status" value="1"/>
</dbReference>
<keyword evidence="6 8" id="KW-0012">Acyltransferase</keyword>
<comment type="caution">
    <text evidence="8">Lacks conserved residue(s) required for the propagation of feature annotation.</text>
</comment>
<evidence type="ECO:0000256" key="3">
    <source>
        <dbReference type="ARBA" id="ARBA00022605"/>
    </source>
</evidence>
<evidence type="ECO:0000256" key="8">
    <source>
        <dbReference type="HAMAP-Rule" id="MF_00295"/>
    </source>
</evidence>
<feature type="site" description="Important for substrate specificity" evidence="8">
    <location>
        <position position="192"/>
    </location>
</feature>
<accession>V6Z0G9</accession>
<feature type="active site" evidence="8">
    <location>
        <position position="237"/>
    </location>
</feature>
<dbReference type="GO" id="GO:0019281">
    <property type="term" value="P:L-methionine biosynthetic process from homoserine via O-succinyl-L-homoserine and cystathionine"/>
    <property type="evidence" value="ECO:0007669"/>
    <property type="project" value="InterPro"/>
</dbReference>
<comment type="similarity">
    <text evidence="8">Belongs to the MetA family.</text>
</comment>
<dbReference type="PIRSF" id="PIRSF000450">
    <property type="entry name" value="H_ser_succinyltr"/>
    <property type="match status" value="1"/>
</dbReference>
<dbReference type="InterPro" id="IPR029062">
    <property type="entry name" value="Class_I_gatase-like"/>
</dbReference>
<dbReference type="EC" id="2.3.1.31" evidence="8"/>
<evidence type="ECO:0000313" key="10">
    <source>
        <dbReference type="EMBL" id="ESV54253.1"/>
    </source>
</evidence>
<evidence type="ECO:0000256" key="4">
    <source>
        <dbReference type="ARBA" id="ARBA00022679"/>
    </source>
</evidence>
<keyword evidence="4 8" id="KW-0808">Transferase</keyword>
<dbReference type="GO" id="GO:0004414">
    <property type="term" value="F:homoserine O-acetyltransferase activity"/>
    <property type="evidence" value="ECO:0007669"/>
    <property type="project" value="UniProtKB-EC"/>
</dbReference>
<evidence type="ECO:0000256" key="1">
    <source>
        <dbReference type="ARBA" id="ARBA00004496"/>
    </source>
</evidence>
<dbReference type="HAMAP" id="MF_00295">
    <property type="entry name" value="MetA_acyltransf"/>
    <property type="match status" value="1"/>
</dbReference>
<proteinExistence type="inferred from homology"/>
<dbReference type="GO" id="GO:0005737">
    <property type="term" value="C:cytoplasm"/>
    <property type="evidence" value="ECO:0007669"/>
    <property type="project" value="UniProtKB-SubCell"/>
</dbReference>
<dbReference type="EMBL" id="ANQC01000042">
    <property type="protein sequence ID" value="ESV54253.1"/>
    <property type="molecule type" value="Genomic_DNA"/>
</dbReference>
<dbReference type="GO" id="GO:0008899">
    <property type="term" value="F:homoserine O-succinyltransferase activity"/>
    <property type="evidence" value="ECO:0007669"/>
    <property type="project" value="UniProtKB-UniRule"/>
</dbReference>
<evidence type="ECO:0000256" key="9">
    <source>
        <dbReference type="PIRSR" id="PIRSR000450-1"/>
    </source>
</evidence>
<feature type="active site" description="Proton acceptor" evidence="8">
    <location>
        <position position="235"/>
    </location>
</feature>
<keyword evidence="2 8" id="KW-0963">Cytoplasm</keyword>
<comment type="catalytic activity">
    <reaction evidence="7 8">
        <text>L-homoserine + acetyl-CoA = O-acetyl-L-homoserine + CoA</text>
        <dbReference type="Rhea" id="RHEA:13701"/>
        <dbReference type="ChEBI" id="CHEBI:57287"/>
        <dbReference type="ChEBI" id="CHEBI:57288"/>
        <dbReference type="ChEBI" id="CHEBI:57476"/>
        <dbReference type="ChEBI" id="CHEBI:57716"/>
        <dbReference type="EC" id="2.3.1.31"/>
    </reaction>
</comment>
<dbReference type="Gene3D" id="3.40.50.880">
    <property type="match status" value="1"/>
</dbReference>
<comment type="caution">
    <text evidence="10">The sequence shown here is derived from an EMBL/GenBank/DDBJ whole genome shotgun (WGS) entry which is preliminary data.</text>
</comment>
<protein>
    <recommendedName>
        <fullName evidence="8">Homoserine O-acetyltransferase</fullName>
        <shortName evidence="8">HAT</shortName>
        <ecNumber evidence="8">2.3.1.31</ecNumber>
    </recommendedName>
    <alternativeName>
        <fullName evidence="8">Homoserine transacetylase</fullName>
        <shortName evidence="8">HTA</shortName>
    </alternativeName>
</protein>